<dbReference type="GeneID" id="63806928"/>
<dbReference type="GO" id="GO:0006886">
    <property type="term" value="P:intracellular protein transport"/>
    <property type="evidence" value="ECO:0007669"/>
    <property type="project" value="TreeGrafter"/>
</dbReference>
<evidence type="ECO:0000313" key="4">
    <source>
        <dbReference type="Proteomes" id="UP000193922"/>
    </source>
</evidence>
<organism evidence="3 4">
    <name type="scientific">Linderina pennispora</name>
    <dbReference type="NCBI Taxonomy" id="61395"/>
    <lineage>
        <taxon>Eukaryota</taxon>
        <taxon>Fungi</taxon>
        <taxon>Fungi incertae sedis</taxon>
        <taxon>Zoopagomycota</taxon>
        <taxon>Kickxellomycotina</taxon>
        <taxon>Kickxellomycetes</taxon>
        <taxon>Kickxellales</taxon>
        <taxon>Kickxellaceae</taxon>
        <taxon>Linderina</taxon>
    </lineage>
</organism>
<dbReference type="InterPro" id="IPR001012">
    <property type="entry name" value="UBX_dom"/>
</dbReference>
<dbReference type="RefSeq" id="XP_040744195.1">
    <property type="nucleotide sequence ID" value="XM_040890280.1"/>
</dbReference>
<dbReference type="PROSITE" id="PS50033">
    <property type="entry name" value="UBX"/>
    <property type="match status" value="1"/>
</dbReference>
<feature type="region of interest" description="Disordered" evidence="1">
    <location>
        <begin position="477"/>
        <end position="502"/>
    </location>
</feature>
<dbReference type="PANTHER" id="PTHR46467:SF1">
    <property type="entry name" value="TETHER CONTAINING UBX DOMAIN FOR GLUT4"/>
    <property type="match status" value="1"/>
</dbReference>
<dbReference type="EMBL" id="MCFD01000005">
    <property type="protein sequence ID" value="ORX70616.1"/>
    <property type="molecule type" value="Genomic_DNA"/>
</dbReference>
<feature type="domain" description="UBX" evidence="2">
    <location>
        <begin position="366"/>
        <end position="443"/>
    </location>
</feature>
<dbReference type="GO" id="GO:0012506">
    <property type="term" value="C:vesicle membrane"/>
    <property type="evidence" value="ECO:0007669"/>
    <property type="project" value="TreeGrafter"/>
</dbReference>
<evidence type="ECO:0000256" key="1">
    <source>
        <dbReference type="SAM" id="MobiDB-lite"/>
    </source>
</evidence>
<accession>A0A1Y1WBJ3</accession>
<dbReference type="GO" id="GO:0005737">
    <property type="term" value="C:cytoplasm"/>
    <property type="evidence" value="ECO:0007669"/>
    <property type="project" value="TreeGrafter"/>
</dbReference>
<dbReference type="PANTHER" id="PTHR46467">
    <property type="entry name" value="TETHER CONTAINING UBX DOMAIN FOR GLUT4"/>
    <property type="match status" value="1"/>
</dbReference>
<comment type="caution">
    <text evidence="3">The sequence shown here is derived from an EMBL/GenBank/DDBJ whole genome shotgun (WGS) entry which is preliminary data.</text>
</comment>
<dbReference type="Pfam" id="PF11470">
    <property type="entry name" value="TUG-UBL1"/>
    <property type="match status" value="1"/>
</dbReference>
<dbReference type="OrthoDB" id="440781at2759"/>
<dbReference type="InterPro" id="IPR029071">
    <property type="entry name" value="Ubiquitin-like_domsf"/>
</dbReference>
<evidence type="ECO:0000259" key="2">
    <source>
        <dbReference type="PROSITE" id="PS50033"/>
    </source>
</evidence>
<dbReference type="GO" id="GO:0005634">
    <property type="term" value="C:nucleus"/>
    <property type="evidence" value="ECO:0007669"/>
    <property type="project" value="TreeGrafter"/>
</dbReference>
<reference evidence="3 4" key="1">
    <citation type="submission" date="2016-07" db="EMBL/GenBank/DDBJ databases">
        <title>Pervasive Adenine N6-methylation of Active Genes in Fungi.</title>
        <authorList>
            <consortium name="DOE Joint Genome Institute"/>
            <person name="Mondo S.J."/>
            <person name="Dannebaum R.O."/>
            <person name="Kuo R.C."/>
            <person name="Labutti K."/>
            <person name="Haridas S."/>
            <person name="Kuo A."/>
            <person name="Salamov A."/>
            <person name="Ahrendt S.R."/>
            <person name="Lipzen A."/>
            <person name="Sullivan W."/>
            <person name="Andreopoulos W.B."/>
            <person name="Clum A."/>
            <person name="Lindquist E."/>
            <person name="Daum C."/>
            <person name="Ramamoorthy G.K."/>
            <person name="Gryganskyi A."/>
            <person name="Culley D."/>
            <person name="Magnuson J.K."/>
            <person name="James T.Y."/>
            <person name="O'Malley M.A."/>
            <person name="Stajich J.E."/>
            <person name="Spatafora J.W."/>
            <person name="Visel A."/>
            <person name="Grigoriev I.V."/>
        </authorList>
    </citation>
    <scope>NUCLEOTIDE SEQUENCE [LARGE SCALE GENOMIC DNA]</scope>
    <source>
        <strain evidence="3 4">ATCC 12442</strain>
    </source>
</reference>
<dbReference type="CDD" id="cd17075">
    <property type="entry name" value="UBX1_UBXN9"/>
    <property type="match status" value="1"/>
</dbReference>
<gene>
    <name evidence="3" type="ORF">DL89DRAFT_292258</name>
</gene>
<dbReference type="InterPro" id="IPR021569">
    <property type="entry name" value="TUG-UBL1"/>
</dbReference>
<dbReference type="Proteomes" id="UP000193922">
    <property type="component" value="Unassembled WGS sequence"/>
</dbReference>
<sequence>MSTLTIIYGPGRTVAVKTTPTMTLQAVLTDACAKVPGSPAPASHILTYNDKALDLSLPLRFANLPQGVKLTLKRTASKPSAAAPPVKVALQVSDSGRVIVDVPAATTLWEIVTLVEQRSNGALNLTSRFRVQEQKAGLLKTVFGGSPKAAQQEGLKVYQQPVLLILNKEISDIPEMKTTSLQALGFAKGSVMIRLSFKDADVSLAPPVASVPVRAQSAGTEECSPMNGSPAPRLPPRTATEPPRSTRPESPPAAKEGKQPELPPRQPPARQPNIAPTAADTPRTHSGYSSDVITNRQVQVFASPTQTSAPLAARFVVPDSFYELKGAELQGLVSAQRKRQMETEAGFKLRSVEEEKARRRIEEFKLKHPKTMIRFRFPDLVQVQAVFLTLGKVQELYDFLDEILEQPSAVQALVLQPPVQDLRPSQNKTLYDAKLTPAAVVHVRLVNSKAPTMPLLKPHIASLAATLDVPTEVEGAAQLPTESPSPTMAGEASRASSVEAATKSTKKVPKWFMAGKK</sequence>
<dbReference type="AlphaFoldDB" id="A0A1Y1WBJ3"/>
<dbReference type="CDD" id="cd16105">
    <property type="entry name" value="Ubl_ASPSCR1_like"/>
    <property type="match status" value="1"/>
</dbReference>
<name>A0A1Y1WBJ3_9FUNG</name>
<keyword evidence="4" id="KW-1185">Reference proteome</keyword>
<feature type="region of interest" description="Disordered" evidence="1">
    <location>
        <begin position="215"/>
        <end position="289"/>
    </location>
</feature>
<evidence type="ECO:0000313" key="3">
    <source>
        <dbReference type="EMBL" id="ORX70616.1"/>
    </source>
</evidence>
<dbReference type="STRING" id="61395.A0A1Y1WBJ3"/>
<dbReference type="Gene3D" id="3.10.20.90">
    <property type="entry name" value="Phosphatidylinositol 3-kinase Catalytic Subunit, Chain A, domain 1"/>
    <property type="match status" value="2"/>
</dbReference>
<feature type="compositionally biased region" description="Pro residues" evidence="1">
    <location>
        <begin position="261"/>
        <end position="270"/>
    </location>
</feature>
<dbReference type="InterPro" id="IPR059238">
    <property type="entry name" value="UBX1_UBXN9"/>
</dbReference>
<dbReference type="SUPFAM" id="SSF54236">
    <property type="entry name" value="Ubiquitin-like"/>
    <property type="match status" value="2"/>
</dbReference>
<proteinExistence type="predicted"/>
<protein>
    <recommendedName>
        <fullName evidence="2">UBX domain-containing protein</fullName>
    </recommendedName>
</protein>